<evidence type="ECO:0000256" key="3">
    <source>
        <dbReference type="ARBA" id="ARBA00022605"/>
    </source>
</evidence>
<dbReference type="SUPFAM" id="SSF53633">
    <property type="entry name" value="Carbamate kinase-like"/>
    <property type="match status" value="1"/>
</dbReference>
<evidence type="ECO:0000256" key="5">
    <source>
        <dbReference type="ARBA" id="ARBA00022741"/>
    </source>
</evidence>
<comment type="pathway">
    <text evidence="1 9">Amino-acid biosynthesis; L-arginine biosynthesis; N(2)-acetyl-L-ornithine from L-glutamate: step 2/4.</text>
</comment>
<dbReference type="Proteomes" id="UP001208017">
    <property type="component" value="Unassembled WGS sequence"/>
</dbReference>
<evidence type="ECO:0000256" key="6">
    <source>
        <dbReference type="ARBA" id="ARBA00022777"/>
    </source>
</evidence>
<dbReference type="RefSeq" id="WP_267153276.1">
    <property type="nucleotide sequence ID" value="NZ_JAPMLT010000015.1"/>
</dbReference>
<keyword evidence="12" id="KW-1185">Reference proteome</keyword>
<feature type="binding site" evidence="9">
    <location>
        <begin position="40"/>
        <end position="41"/>
    </location>
    <ligand>
        <name>substrate</name>
    </ligand>
</feature>
<dbReference type="PIRSF" id="PIRSF000728">
    <property type="entry name" value="NAGK"/>
    <property type="match status" value="1"/>
</dbReference>
<comment type="similarity">
    <text evidence="9">Belongs to the acetylglutamate kinase family. ArgB subfamily.</text>
</comment>
<feature type="binding site" evidence="9">
    <location>
        <position position="62"/>
    </location>
    <ligand>
        <name>substrate</name>
    </ligand>
</feature>
<feature type="site" description="Transition state stabilizer" evidence="9">
    <location>
        <position position="220"/>
    </location>
</feature>
<keyword evidence="9" id="KW-0963">Cytoplasm</keyword>
<comment type="function">
    <text evidence="9">Catalyzes the ATP-dependent phosphorylation of N-acetyl-L-glutamate.</text>
</comment>
<dbReference type="EC" id="2.7.2.8" evidence="9"/>
<evidence type="ECO:0000256" key="4">
    <source>
        <dbReference type="ARBA" id="ARBA00022679"/>
    </source>
</evidence>
<evidence type="ECO:0000256" key="7">
    <source>
        <dbReference type="ARBA" id="ARBA00022840"/>
    </source>
</evidence>
<dbReference type="EMBL" id="JAPMLT010000015">
    <property type="protein sequence ID" value="MCX7572025.1"/>
    <property type="molecule type" value="Genomic_DNA"/>
</dbReference>
<name>A0ABT3X547_9BACL</name>
<evidence type="ECO:0000313" key="12">
    <source>
        <dbReference type="Proteomes" id="UP001208017"/>
    </source>
</evidence>
<feature type="site" description="Transition state stabilizer" evidence="9">
    <location>
        <position position="5"/>
    </location>
</feature>
<gene>
    <name evidence="9 11" type="primary">argB</name>
    <name evidence="11" type="ORF">OS242_18985</name>
</gene>
<comment type="catalytic activity">
    <reaction evidence="8 9">
        <text>N-acetyl-L-glutamate + ATP = N-acetyl-L-glutamyl 5-phosphate + ADP</text>
        <dbReference type="Rhea" id="RHEA:14629"/>
        <dbReference type="ChEBI" id="CHEBI:30616"/>
        <dbReference type="ChEBI" id="CHEBI:44337"/>
        <dbReference type="ChEBI" id="CHEBI:57936"/>
        <dbReference type="ChEBI" id="CHEBI:456216"/>
        <dbReference type="EC" id="2.7.2.8"/>
    </reaction>
</comment>
<dbReference type="PANTHER" id="PTHR23342:SF0">
    <property type="entry name" value="N-ACETYLGLUTAMATE SYNTHASE, MITOCHONDRIAL"/>
    <property type="match status" value="1"/>
</dbReference>
<reference evidence="11 12" key="1">
    <citation type="submission" date="2022-11" db="EMBL/GenBank/DDBJ databases">
        <title>Study of microbial diversity in lake waters.</title>
        <authorList>
            <person name="Zhang J."/>
        </authorList>
    </citation>
    <scope>NUCLEOTIDE SEQUENCE [LARGE SCALE GENOMIC DNA]</scope>
    <source>
        <strain evidence="11 12">DT12</strain>
    </source>
</reference>
<dbReference type="PRINTS" id="PR00474">
    <property type="entry name" value="GLU5KINASE"/>
</dbReference>
<feature type="domain" description="Aspartate/glutamate/uridylate kinase" evidence="10">
    <location>
        <begin position="2"/>
        <end position="239"/>
    </location>
</feature>
<keyword evidence="3 9" id="KW-0028">Amino-acid biosynthesis</keyword>
<dbReference type="Pfam" id="PF00696">
    <property type="entry name" value="AA_kinase"/>
    <property type="match status" value="1"/>
</dbReference>
<dbReference type="InterPro" id="IPR037528">
    <property type="entry name" value="ArgB"/>
</dbReference>
<evidence type="ECO:0000256" key="1">
    <source>
        <dbReference type="ARBA" id="ARBA00004828"/>
    </source>
</evidence>
<keyword evidence="5 9" id="KW-0547">Nucleotide-binding</keyword>
<dbReference type="PANTHER" id="PTHR23342">
    <property type="entry name" value="N-ACETYLGLUTAMATE SYNTHASE"/>
    <property type="match status" value="1"/>
</dbReference>
<keyword evidence="7 9" id="KW-0067">ATP-binding</keyword>
<evidence type="ECO:0000256" key="9">
    <source>
        <dbReference type="HAMAP-Rule" id="MF_00082"/>
    </source>
</evidence>
<dbReference type="InterPro" id="IPR036393">
    <property type="entry name" value="AceGlu_kinase-like_sf"/>
</dbReference>
<evidence type="ECO:0000313" key="11">
    <source>
        <dbReference type="EMBL" id="MCX7572025.1"/>
    </source>
</evidence>
<dbReference type="InterPro" id="IPR001048">
    <property type="entry name" value="Asp/Glu/Uridylate_kinase"/>
</dbReference>
<comment type="caution">
    <text evidence="11">The sequence shown here is derived from an EMBL/GenBank/DDBJ whole genome shotgun (WGS) entry which is preliminary data.</text>
</comment>
<keyword evidence="4 9" id="KW-0808">Transferase</keyword>
<dbReference type="InterPro" id="IPR004662">
    <property type="entry name" value="AcgluKinase_fam"/>
</dbReference>
<dbReference type="GO" id="GO:0003991">
    <property type="term" value="F:acetylglutamate kinase activity"/>
    <property type="evidence" value="ECO:0007669"/>
    <property type="project" value="UniProtKB-EC"/>
</dbReference>
<evidence type="ECO:0000256" key="8">
    <source>
        <dbReference type="ARBA" id="ARBA00048141"/>
    </source>
</evidence>
<feature type="binding site" evidence="9">
    <location>
        <position position="157"/>
    </location>
    <ligand>
        <name>substrate</name>
    </ligand>
</feature>
<dbReference type="NCBIfam" id="TIGR00761">
    <property type="entry name" value="argB"/>
    <property type="match status" value="1"/>
</dbReference>
<accession>A0ABT3X547</accession>
<comment type="subcellular location">
    <subcellularLocation>
        <location evidence="9">Cytoplasm</location>
    </subcellularLocation>
</comment>
<organism evidence="11 12">
    <name type="scientific">Tumebacillus lacus</name>
    <dbReference type="NCBI Taxonomy" id="2995335"/>
    <lineage>
        <taxon>Bacteria</taxon>
        <taxon>Bacillati</taxon>
        <taxon>Bacillota</taxon>
        <taxon>Bacilli</taxon>
        <taxon>Bacillales</taxon>
        <taxon>Alicyclobacillaceae</taxon>
        <taxon>Tumebacillus</taxon>
    </lineage>
</organism>
<dbReference type="Gene3D" id="3.40.1160.10">
    <property type="entry name" value="Acetylglutamate kinase-like"/>
    <property type="match status" value="1"/>
</dbReference>
<dbReference type="HAMAP" id="MF_00082">
    <property type="entry name" value="ArgB"/>
    <property type="match status" value="1"/>
</dbReference>
<sequence>MLVIKYGGSTIRTDGSPDPVIGDIIELHKKGLQPVVVHGGGKAMSSLLEQLGHRSQFLDGYRVTDDVTLKVAAMVLGGDMNKRLVAAFQAAGSAAVGITGVDGGLLTVQKKHHSGGDLGFVGEVEAVNVTLIHALVAAGFIPVIAPLGVDAQGQIYNINADSAAGAIAGALEAEKLYLLTDVPGILHETEAGRELLPGATPALIADLIADGTISGGMIPKVEACLEALRHGAAHVHIIDGNDPHALLHEALDGRGGGTIIRGGELAR</sequence>
<keyword evidence="2 9" id="KW-0055">Arginine biosynthesis</keyword>
<proteinExistence type="inferred from homology"/>
<evidence type="ECO:0000256" key="2">
    <source>
        <dbReference type="ARBA" id="ARBA00022571"/>
    </source>
</evidence>
<protein>
    <recommendedName>
        <fullName evidence="9">Acetylglutamate kinase</fullName>
        <ecNumber evidence="9">2.7.2.8</ecNumber>
    </recommendedName>
    <alternativeName>
        <fullName evidence="9">N-acetyl-L-glutamate 5-phosphotransferase</fullName>
    </alternativeName>
    <alternativeName>
        <fullName evidence="9">NAG kinase</fullName>
        <shortName evidence="9">NAGK</shortName>
    </alternativeName>
</protein>
<dbReference type="InterPro" id="IPR001057">
    <property type="entry name" value="Glu/AcGlu_kinase"/>
</dbReference>
<keyword evidence="6 9" id="KW-0418">Kinase</keyword>
<dbReference type="CDD" id="cd04238">
    <property type="entry name" value="AAK_NAGK-like"/>
    <property type="match status" value="1"/>
</dbReference>
<evidence type="ECO:0000259" key="10">
    <source>
        <dbReference type="Pfam" id="PF00696"/>
    </source>
</evidence>